<sequence length="168" mass="19125">MANGEIIRKNYEIVFEVPFNKQRRFQIVIVRQRPNTDSSNNDNMKLYILVKGAPEELFAHCKFLATEEGYVKISDGFIAQFSEAYTQYGNEGKSCIAFAIAEAEELTLIESPGSWAGLTRLDLCFLGMVALYDPPRESAFKALQTMKNAGLINFISFHFFFLSLKRKN</sequence>
<dbReference type="GO" id="GO:1990573">
    <property type="term" value="P:potassium ion import across plasma membrane"/>
    <property type="evidence" value="ECO:0007669"/>
    <property type="project" value="TreeGrafter"/>
</dbReference>
<dbReference type="Gene3D" id="3.40.1110.10">
    <property type="entry name" value="Calcium-transporting ATPase, cytoplasmic domain N"/>
    <property type="match status" value="1"/>
</dbReference>
<evidence type="ECO:0000313" key="3">
    <source>
        <dbReference type="EMBL" id="VDO54107.1"/>
    </source>
</evidence>
<keyword evidence="4" id="KW-1185">Reference proteome</keyword>
<dbReference type="Proteomes" id="UP000267606">
    <property type="component" value="Unassembled WGS sequence"/>
</dbReference>
<dbReference type="PANTHER" id="PTHR43294">
    <property type="entry name" value="SODIUM/POTASSIUM-TRANSPORTING ATPASE SUBUNIT ALPHA"/>
    <property type="match status" value="1"/>
</dbReference>
<reference evidence="3 4" key="2">
    <citation type="submission" date="2018-11" db="EMBL/GenBank/DDBJ databases">
        <authorList>
            <consortium name="Pathogen Informatics"/>
        </authorList>
    </citation>
    <scope>NUCLEOTIDE SEQUENCE [LARGE SCALE GENOMIC DNA]</scope>
</reference>
<dbReference type="AlphaFoldDB" id="A0A183HKV8"/>
<dbReference type="GO" id="GO:1902600">
    <property type="term" value="P:proton transmembrane transport"/>
    <property type="evidence" value="ECO:0007669"/>
    <property type="project" value="TreeGrafter"/>
</dbReference>
<dbReference type="EMBL" id="UZAJ01008943">
    <property type="protein sequence ID" value="VDO54107.1"/>
    <property type="molecule type" value="Genomic_DNA"/>
</dbReference>
<dbReference type="PANTHER" id="PTHR43294:SF21">
    <property type="entry name" value="CATION TRANSPORTING ATPASE"/>
    <property type="match status" value="1"/>
</dbReference>
<dbReference type="InterPro" id="IPR023299">
    <property type="entry name" value="ATPase_P-typ_cyto_dom_N"/>
</dbReference>
<dbReference type="GO" id="GO:0036376">
    <property type="term" value="P:sodium ion export across plasma membrane"/>
    <property type="evidence" value="ECO:0007669"/>
    <property type="project" value="TreeGrafter"/>
</dbReference>
<dbReference type="Pfam" id="PF13246">
    <property type="entry name" value="Cation_ATPase"/>
    <property type="match status" value="1"/>
</dbReference>
<evidence type="ECO:0000313" key="5">
    <source>
        <dbReference type="WBParaSite" id="OFLC_0000811901-mRNA-1"/>
    </source>
</evidence>
<dbReference type="GO" id="GO:0006883">
    <property type="term" value="P:intracellular sodium ion homeostasis"/>
    <property type="evidence" value="ECO:0007669"/>
    <property type="project" value="TreeGrafter"/>
</dbReference>
<organism evidence="5">
    <name type="scientific">Onchocerca flexuosa</name>
    <dbReference type="NCBI Taxonomy" id="387005"/>
    <lineage>
        <taxon>Eukaryota</taxon>
        <taxon>Metazoa</taxon>
        <taxon>Ecdysozoa</taxon>
        <taxon>Nematoda</taxon>
        <taxon>Chromadorea</taxon>
        <taxon>Rhabditida</taxon>
        <taxon>Spirurina</taxon>
        <taxon>Spiruromorpha</taxon>
        <taxon>Filarioidea</taxon>
        <taxon>Onchocercidae</taxon>
        <taxon>Onchocerca</taxon>
    </lineage>
</organism>
<dbReference type="GO" id="GO:0030007">
    <property type="term" value="P:intracellular potassium ion homeostasis"/>
    <property type="evidence" value="ECO:0007669"/>
    <property type="project" value="TreeGrafter"/>
</dbReference>
<gene>
    <name evidence="3" type="ORF">OFLC_LOCUS8123</name>
</gene>
<dbReference type="SUPFAM" id="SSF81660">
    <property type="entry name" value="Metal cation-transporting ATPase, ATP-binding domain N"/>
    <property type="match status" value="1"/>
</dbReference>
<protein>
    <submittedName>
        <fullName evidence="5">BTB domain-containing protein</fullName>
    </submittedName>
</protein>
<proteinExistence type="predicted"/>
<comment type="subcellular location">
    <subcellularLocation>
        <location evidence="1">Cell membrane</location>
        <topology evidence="1">Multi-pass membrane protein</topology>
    </subcellularLocation>
</comment>
<dbReference type="GO" id="GO:0005391">
    <property type="term" value="F:P-type sodium:potassium-exchanging transporter activity"/>
    <property type="evidence" value="ECO:0007669"/>
    <property type="project" value="TreeGrafter"/>
</dbReference>
<keyword evidence="2" id="KW-0472">Membrane</keyword>
<dbReference type="GO" id="GO:0000166">
    <property type="term" value="F:nucleotide binding"/>
    <property type="evidence" value="ECO:0007669"/>
    <property type="project" value="InterPro"/>
</dbReference>
<accession>A0A183HKV8</accession>
<name>A0A183HKV8_9BILA</name>
<dbReference type="STRING" id="387005.A0A183HKV8"/>
<evidence type="ECO:0000256" key="2">
    <source>
        <dbReference type="ARBA" id="ARBA00022475"/>
    </source>
</evidence>
<keyword evidence="2" id="KW-1003">Cell membrane</keyword>
<dbReference type="WBParaSite" id="OFLC_0000811901-mRNA-1">
    <property type="protein sequence ID" value="OFLC_0000811901-mRNA-1"/>
    <property type="gene ID" value="OFLC_0000811901"/>
</dbReference>
<dbReference type="InterPro" id="IPR050510">
    <property type="entry name" value="Cation_transp_ATPase_P-type"/>
</dbReference>
<reference evidence="5" key="1">
    <citation type="submission" date="2016-06" db="UniProtKB">
        <authorList>
            <consortium name="WormBaseParasite"/>
        </authorList>
    </citation>
    <scope>IDENTIFICATION</scope>
</reference>
<dbReference type="GO" id="GO:0005886">
    <property type="term" value="C:plasma membrane"/>
    <property type="evidence" value="ECO:0007669"/>
    <property type="project" value="UniProtKB-SubCell"/>
</dbReference>
<evidence type="ECO:0000256" key="1">
    <source>
        <dbReference type="ARBA" id="ARBA00004651"/>
    </source>
</evidence>
<evidence type="ECO:0000313" key="4">
    <source>
        <dbReference type="Proteomes" id="UP000267606"/>
    </source>
</evidence>